<proteinExistence type="predicted"/>
<gene>
    <name evidence="1" type="ORF">TNCV_159102</name>
</gene>
<dbReference type="EMBL" id="BMAU01021046">
    <property type="protein sequence ID" value="GFX88093.1"/>
    <property type="molecule type" value="Genomic_DNA"/>
</dbReference>
<evidence type="ECO:0000313" key="1">
    <source>
        <dbReference type="EMBL" id="GFX88093.1"/>
    </source>
</evidence>
<sequence length="148" mass="16730">MDSSHLQFVQNRDHFMPELSLENQIRTPTATTASTRMRSLADDNVDQLDIVADKINDLSVSQGINSVAVTSEQEHLQLEQLIAQLTQQIIAIYLLRLVKSQTRVLPVNSSISISYRSSEQISHMFQDLITPWQMLSQELMPLKGHGTI</sequence>
<name>A0A8X6UUF5_TRICX</name>
<dbReference type="AlphaFoldDB" id="A0A8X6UUF5"/>
<comment type="caution">
    <text evidence="1">The sequence shown here is derived from an EMBL/GenBank/DDBJ whole genome shotgun (WGS) entry which is preliminary data.</text>
</comment>
<keyword evidence="2" id="KW-1185">Reference proteome</keyword>
<dbReference type="Proteomes" id="UP000887159">
    <property type="component" value="Unassembled WGS sequence"/>
</dbReference>
<accession>A0A8X6UUF5</accession>
<organism evidence="1 2">
    <name type="scientific">Trichonephila clavipes</name>
    <name type="common">Golden silk orbweaver</name>
    <name type="synonym">Nephila clavipes</name>
    <dbReference type="NCBI Taxonomy" id="2585209"/>
    <lineage>
        <taxon>Eukaryota</taxon>
        <taxon>Metazoa</taxon>
        <taxon>Ecdysozoa</taxon>
        <taxon>Arthropoda</taxon>
        <taxon>Chelicerata</taxon>
        <taxon>Arachnida</taxon>
        <taxon>Araneae</taxon>
        <taxon>Araneomorphae</taxon>
        <taxon>Entelegynae</taxon>
        <taxon>Araneoidea</taxon>
        <taxon>Nephilidae</taxon>
        <taxon>Trichonephila</taxon>
    </lineage>
</organism>
<evidence type="ECO:0000313" key="2">
    <source>
        <dbReference type="Proteomes" id="UP000887159"/>
    </source>
</evidence>
<protein>
    <submittedName>
        <fullName evidence="1">Uncharacterized protein</fullName>
    </submittedName>
</protein>
<reference evidence="1" key="1">
    <citation type="submission" date="2020-08" db="EMBL/GenBank/DDBJ databases">
        <title>Multicomponent nature underlies the extraordinary mechanical properties of spider dragline silk.</title>
        <authorList>
            <person name="Kono N."/>
            <person name="Nakamura H."/>
            <person name="Mori M."/>
            <person name="Yoshida Y."/>
            <person name="Ohtoshi R."/>
            <person name="Malay A.D."/>
            <person name="Moran D.A.P."/>
            <person name="Tomita M."/>
            <person name="Numata K."/>
            <person name="Arakawa K."/>
        </authorList>
    </citation>
    <scope>NUCLEOTIDE SEQUENCE</scope>
</reference>